<dbReference type="SUPFAM" id="SSF55811">
    <property type="entry name" value="Nudix"/>
    <property type="match status" value="1"/>
</dbReference>
<sequence>MLKQFTAGVYIVARINGEAKVLLHKHKKWNFWLEVGGHVESHENPVEAALRETKEEAGIDVTLYNPKSHLISRANVEEIIPPAAILEEHLPARGKDPEHFHIDCIYFGITQEPEKAYMQEEFGWFSLSELAKLDLKAEVRENSQEAIKKCASLVFTK</sequence>
<dbReference type="InterPro" id="IPR051325">
    <property type="entry name" value="Nudix_hydrolase_domain"/>
</dbReference>
<evidence type="ECO:0000313" key="4">
    <source>
        <dbReference type="Proteomes" id="UP000034543"/>
    </source>
</evidence>
<gene>
    <name evidence="3" type="ORF">UV59_C0012G0080</name>
</gene>
<dbReference type="GO" id="GO:0006754">
    <property type="term" value="P:ATP biosynthetic process"/>
    <property type="evidence" value="ECO:0007669"/>
    <property type="project" value="TreeGrafter"/>
</dbReference>
<protein>
    <recommendedName>
        <fullName evidence="2">Nudix hydrolase domain-containing protein</fullName>
    </recommendedName>
</protein>
<comment type="caution">
    <text evidence="3">The sequence shown here is derived from an EMBL/GenBank/DDBJ whole genome shotgun (WGS) entry which is preliminary data.</text>
</comment>
<dbReference type="PROSITE" id="PS51462">
    <property type="entry name" value="NUDIX"/>
    <property type="match status" value="1"/>
</dbReference>
<name>A0A0G1CHJ6_9BACT</name>
<evidence type="ECO:0000259" key="2">
    <source>
        <dbReference type="PROSITE" id="PS51462"/>
    </source>
</evidence>
<evidence type="ECO:0000313" key="3">
    <source>
        <dbReference type="EMBL" id="KKS84987.1"/>
    </source>
</evidence>
<reference evidence="3 4" key="1">
    <citation type="journal article" date="2015" name="Nature">
        <title>rRNA introns, odd ribosomes, and small enigmatic genomes across a large radiation of phyla.</title>
        <authorList>
            <person name="Brown C.T."/>
            <person name="Hug L.A."/>
            <person name="Thomas B.C."/>
            <person name="Sharon I."/>
            <person name="Castelle C.J."/>
            <person name="Singh A."/>
            <person name="Wilkins M.J."/>
            <person name="Williams K.H."/>
            <person name="Banfield J.F."/>
        </authorList>
    </citation>
    <scope>NUCLEOTIDE SEQUENCE [LARGE SCALE GENOMIC DNA]</scope>
</reference>
<dbReference type="Pfam" id="PF00293">
    <property type="entry name" value="NUDIX"/>
    <property type="match status" value="1"/>
</dbReference>
<dbReference type="PANTHER" id="PTHR21340">
    <property type="entry name" value="DIADENOSINE 5,5-P1,P4-TETRAPHOSPHATE PYROPHOSPHOHYDROLASE MUTT"/>
    <property type="match status" value="1"/>
</dbReference>
<dbReference type="STRING" id="1618436.UV59_C0012G0080"/>
<dbReference type="EMBL" id="LCFB01000012">
    <property type="protein sequence ID" value="KKS84987.1"/>
    <property type="molecule type" value="Genomic_DNA"/>
</dbReference>
<evidence type="ECO:0000256" key="1">
    <source>
        <dbReference type="ARBA" id="ARBA00022801"/>
    </source>
</evidence>
<dbReference type="GO" id="GO:0006167">
    <property type="term" value="P:AMP biosynthetic process"/>
    <property type="evidence" value="ECO:0007669"/>
    <property type="project" value="TreeGrafter"/>
</dbReference>
<dbReference type="PANTHER" id="PTHR21340:SF0">
    <property type="entry name" value="BIS(5'-NUCLEOSYL)-TETRAPHOSPHATASE [ASYMMETRICAL]"/>
    <property type="match status" value="1"/>
</dbReference>
<accession>A0A0G1CHJ6</accession>
<dbReference type="InterPro" id="IPR000086">
    <property type="entry name" value="NUDIX_hydrolase_dom"/>
</dbReference>
<dbReference type="GO" id="GO:0004081">
    <property type="term" value="F:bis(5'-nucleosyl)-tetraphosphatase (asymmetrical) activity"/>
    <property type="evidence" value="ECO:0007669"/>
    <property type="project" value="TreeGrafter"/>
</dbReference>
<proteinExistence type="predicted"/>
<dbReference type="InterPro" id="IPR020084">
    <property type="entry name" value="NUDIX_hydrolase_CS"/>
</dbReference>
<dbReference type="Gene3D" id="3.90.79.10">
    <property type="entry name" value="Nucleoside Triphosphate Pyrophosphohydrolase"/>
    <property type="match status" value="1"/>
</dbReference>
<organism evidence="3 4">
    <name type="scientific">Candidatus Gottesmanbacteria bacterium GW2011_GWA1_43_11</name>
    <dbReference type="NCBI Taxonomy" id="1618436"/>
    <lineage>
        <taxon>Bacteria</taxon>
        <taxon>Candidatus Gottesmaniibacteriota</taxon>
    </lineage>
</organism>
<keyword evidence="1" id="KW-0378">Hydrolase</keyword>
<dbReference type="PROSITE" id="PS00893">
    <property type="entry name" value="NUDIX_BOX"/>
    <property type="match status" value="1"/>
</dbReference>
<feature type="domain" description="Nudix hydrolase" evidence="2">
    <location>
        <begin position="2"/>
        <end position="148"/>
    </location>
</feature>
<dbReference type="AlphaFoldDB" id="A0A0G1CHJ6"/>
<dbReference type="InterPro" id="IPR015797">
    <property type="entry name" value="NUDIX_hydrolase-like_dom_sf"/>
</dbReference>
<dbReference type="Proteomes" id="UP000034543">
    <property type="component" value="Unassembled WGS sequence"/>
</dbReference>
<dbReference type="CDD" id="cd03674">
    <property type="entry name" value="NUDIX_Hydrolase"/>
    <property type="match status" value="1"/>
</dbReference>